<dbReference type="Proteomes" id="UP000271339">
    <property type="component" value="Unassembled WGS sequence"/>
</dbReference>
<proteinExistence type="predicted"/>
<keyword evidence="3" id="KW-1185">Reference proteome</keyword>
<name>A0A3L9ZDF9_9FLAO</name>
<organism evidence="2 3">
    <name type="scientific">Ulvibacter antarcticus</name>
    <dbReference type="NCBI Taxonomy" id="442714"/>
    <lineage>
        <taxon>Bacteria</taxon>
        <taxon>Pseudomonadati</taxon>
        <taxon>Bacteroidota</taxon>
        <taxon>Flavobacteriia</taxon>
        <taxon>Flavobacteriales</taxon>
        <taxon>Flavobacteriaceae</taxon>
        <taxon>Ulvibacter</taxon>
    </lineage>
</organism>
<dbReference type="AlphaFoldDB" id="A0A3L9ZDF9"/>
<dbReference type="Pfam" id="PF10099">
    <property type="entry name" value="RskA_C"/>
    <property type="match status" value="1"/>
</dbReference>
<evidence type="ECO:0000313" key="3">
    <source>
        <dbReference type="Proteomes" id="UP000271339"/>
    </source>
</evidence>
<protein>
    <submittedName>
        <fullName evidence="2">Anti-sigma-K factor rskA</fullName>
    </submittedName>
</protein>
<sequence>MTTEELIASGKLELYVTGSLTPEEIPEVEDAIATSSEVRKEIEHIEITLLNLAEAVAPPLPAMVWTYILNSIRNVRSIGDSKSGTNWSAITGWAAAILCIGGIFWMLQQNNSLEDELQVTNTENIDLEDKLQLSQGELAETNDILDVVRSKDYKTILLPGNQAVAPDAFAKVYYNSKDKIAYIDATGLPTPPSGKEYQVWSLIMDPLTPTSVGLLSKVSDNAKKVYKFENIPDPEAFGITLEPEGGSESPTLSQLYTLGAVAP</sequence>
<evidence type="ECO:0000259" key="1">
    <source>
        <dbReference type="Pfam" id="PF10099"/>
    </source>
</evidence>
<dbReference type="RefSeq" id="WP_121907128.1">
    <property type="nucleotide sequence ID" value="NZ_REFC01000012.1"/>
</dbReference>
<dbReference type="InterPro" id="IPR051474">
    <property type="entry name" value="Anti-sigma-K/W_factor"/>
</dbReference>
<dbReference type="PANTHER" id="PTHR37461">
    <property type="entry name" value="ANTI-SIGMA-K FACTOR RSKA"/>
    <property type="match status" value="1"/>
</dbReference>
<comment type="caution">
    <text evidence="2">The sequence shown here is derived from an EMBL/GenBank/DDBJ whole genome shotgun (WGS) entry which is preliminary data.</text>
</comment>
<reference evidence="2 3" key="1">
    <citation type="submission" date="2018-10" db="EMBL/GenBank/DDBJ databases">
        <title>Genomic Encyclopedia of Archaeal and Bacterial Type Strains, Phase II (KMG-II): from individual species to whole genera.</title>
        <authorList>
            <person name="Goeker M."/>
        </authorList>
    </citation>
    <scope>NUCLEOTIDE SEQUENCE [LARGE SCALE GENOMIC DNA]</scope>
    <source>
        <strain evidence="2 3">DSM 23424</strain>
    </source>
</reference>
<feature type="domain" description="Anti-sigma K factor RskA C-terminal" evidence="1">
    <location>
        <begin position="94"/>
        <end position="251"/>
    </location>
</feature>
<dbReference type="GO" id="GO:0006417">
    <property type="term" value="P:regulation of translation"/>
    <property type="evidence" value="ECO:0007669"/>
    <property type="project" value="TreeGrafter"/>
</dbReference>
<dbReference type="PANTHER" id="PTHR37461:SF1">
    <property type="entry name" value="ANTI-SIGMA-K FACTOR RSKA"/>
    <property type="match status" value="1"/>
</dbReference>
<dbReference type="EMBL" id="REFC01000012">
    <property type="protein sequence ID" value="RMA64692.1"/>
    <property type="molecule type" value="Genomic_DNA"/>
</dbReference>
<accession>A0A3L9ZDF9</accession>
<dbReference type="InterPro" id="IPR018764">
    <property type="entry name" value="RskA_C"/>
</dbReference>
<dbReference type="GO" id="GO:0016989">
    <property type="term" value="F:sigma factor antagonist activity"/>
    <property type="evidence" value="ECO:0007669"/>
    <property type="project" value="TreeGrafter"/>
</dbReference>
<evidence type="ECO:0000313" key="2">
    <source>
        <dbReference type="EMBL" id="RMA64692.1"/>
    </source>
</evidence>
<gene>
    <name evidence="2" type="ORF">BXY75_1572</name>
</gene>
<dbReference type="GO" id="GO:0005886">
    <property type="term" value="C:plasma membrane"/>
    <property type="evidence" value="ECO:0007669"/>
    <property type="project" value="InterPro"/>
</dbReference>
<dbReference type="OrthoDB" id="1420916at2"/>